<keyword evidence="5 9" id="KW-0269">Exonuclease</keyword>
<proteinExistence type="inferred from homology"/>
<evidence type="ECO:0000259" key="7">
    <source>
        <dbReference type="Pfam" id="PF02272"/>
    </source>
</evidence>
<gene>
    <name evidence="9" type="ORF">EDD80_101640</name>
</gene>
<dbReference type="EMBL" id="SMAD01000001">
    <property type="protein sequence ID" value="TCS90439.1"/>
    <property type="molecule type" value="Genomic_DNA"/>
</dbReference>
<dbReference type="Gene3D" id="3.10.310.30">
    <property type="match status" value="1"/>
</dbReference>
<feature type="domain" description="DDH" evidence="6">
    <location>
        <begin position="80"/>
        <end position="229"/>
    </location>
</feature>
<keyword evidence="3" id="KW-0540">Nuclease</keyword>
<evidence type="ECO:0000259" key="6">
    <source>
        <dbReference type="Pfam" id="PF01368"/>
    </source>
</evidence>
<evidence type="ECO:0000256" key="1">
    <source>
        <dbReference type="ARBA" id="ARBA00005915"/>
    </source>
</evidence>
<dbReference type="Pfam" id="PF17768">
    <property type="entry name" value="RecJ_OB"/>
    <property type="match status" value="1"/>
</dbReference>
<dbReference type="InterPro" id="IPR004610">
    <property type="entry name" value="RecJ"/>
</dbReference>
<comment type="similarity">
    <text evidence="1">Belongs to the RecJ family.</text>
</comment>
<dbReference type="Gene3D" id="3.90.1640.30">
    <property type="match status" value="1"/>
</dbReference>
<dbReference type="PANTHER" id="PTHR30255">
    <property type="entry name" value="SINGLE-STRANDED-DNA-SPECIFIC EXONUCLEASE RECJ"/>
    <property type="match status" value="1"/>
</dbReference>
<evidence type="ECO:0000313" key="10">
    <source>
        <dbReference type="Proteomes" id="UP000295807"/>
    </source>
</evidence>
<dbReference type="SUPFAM" id="SSF64182">
    <property type="entry name" value="DHH phosphoesterases"/>
    <property type="match status" value="1"/>
</dbReference>
<sequence length="574" mass="64133">MEKRWVLNQSFDEAAAHRLAQELNVSPVLGRLLQKRGISNFEGARSFFRPHLNQLHDPFLMQDMEKAVNRIEQAISGKEKILVYGDYDVDGTTAVSVVYLFFKRYYSNLDFYIPDRYKEGYGISRQGIDWAAEQDFSLIIALDCGIKSVEEVTYARSKGIDFIICDHHMPSAEIPPAVAVLDPKRPTCPYPYKELSGCGIGLKLVQAFLKKNNLPPEHAYEFLDLVTVSIASDIVPITGENRVLAYFGLLKLGSDPSPGLKALIKTAGINKNILNISDIVFGIGPRINAAGRMDDARHAVHLLTAFKPDLAIEKSELINSKNDLRREFDSNITGEALAMIEGDEQLQSRKTTVLFHPAWHKGVIGIVASRLIEKHYRPTVVLTRSGDLVTGSARSVNGFDLYSAISACSDLLEQYGGHKYAAGLTMKEANLEAFMDRFEEVVSAQITEDSLSQAIRIDEEIGLQEITPKLMRITRQFAPFGPGNMQPLFMSRAVWCAARPQLVGNNHLKFFVQQKGSHIYDSIAFGLGNFCERIRPGTPFNICYSVEENTWNGKTSIQLNIKDIKLDYDGINTT</sequence>
<evidence type="ECO:0000256" key="5">
    <source>
        <dbReference type="ARBA" id="ARBA00022839"/>
    </source>
</evidence>
<dbReference type="InterPro" id="IPR001667">
    <property type="entry name" value="DDH_dom"/>
</dbReference>
<dbReference type="NCBIfam" id="TIGR00644">
    <property type="entry name" value="recJ"/>
    <property type="match status" value="1"/>
</dbReference>
<dbReference type="GO" id="GO:0006310">
    <property type="term" value="P:DNA recombination"/>
    <property type="evidence" value="ECO:0007669"/>
    <property type="project" value="InterPro"/>
</dbReference>
<organism evidence="9 10">
    <name type="scientific">Anseongella ginsenosidimutans</name>
    <dbReference type="NCBI Taxonomy" id="496056"/>
    <lineage>
        <taxon>Bacteria</taxon>
        <taxon>Pseudomonadati</taxon>
        <taxon>Bacteroidota</taxon>
        <taxon>Sphingobacteriia</taxon>
        <taxon>Sphingobacteriales</taxon>
        <taxon>Sphingobacteriaceae</taxon>
        <taxon>Anseongella</taxon>
    </lineage>
</organism>
<dbReference type="Pfam" id="PF02272">
    <property type="entry name" value="DHHA1"/>
    <property type="match status" value="1"/>
</dbReference>
<dbReference type="PANTHER" id="PTHR30255:SF2">
    <property type="entry name" value="SINGLE-STRANDED-DNA-SPECIFIC EXONUCLEASE RECJ"/>
    <property type="match status" value="1"/>
</dbReference>
<evidence type="ECO:0000256" key="2">
    <source>
        <dbReference type="ARBA" id="ARBA00019841"/>
    </source>
</evidence>
<dbReference type="GO" id="GO:0003676">
    <property type="term" value="F:nucleic acid binding"/>
    <property type="evidence" value="ECO:0007669"/>
    <property type="project" value="InterPro"/>
</dbReference>
<evidence type="ECO:0000256" key="3">
    <source>
        <dbReference type="ARBA" id="ARBA00022722"/>
    </source>
</evidence>
<dbReference type="Pfam" id="PF01368">
    <property type="entry name" value="DHH"/>
    <property type="match status" value="1"/>
</dbReference>
<dbReference type="GO" id="GO:0006281">
    <property type="term" value="P:DNA repair"/>
    <property type="evidence" value="ECO:0007669"/>
    <property type="project" value="InterPro"/>
</dbReference>
<keyword evidence="4" id="KW-0378">Hydrolase</keyword>
<evidence type="ECO:0000313" key="9">
    <source>
        <dbReference type="EMBL" id="TCS90439.1"/>
    </source>
</evidence>
<dbReference type="GO" id="GO:0008409">
    <property type="term" value="F:5'-3' exonuclease activity"/>
    <property type="evidence" value="ECO:0007669"/>
    <property type="project" value="InterPro"/>
</dbReference>
<comment type="caution">
    <text evidence="9">The sequence shown here is derived from an EMBL/GenBank/DDBJ whole genome shotgun (WGS) entry which is preliminary data.</text>
</comment>
<dbReference type="Proteomes" id="UP000295807">
    <property type="component" value="Unassembled WGS sequence"/>
</dbReference>
<name>A0A4R3KX93_9SPHI</name>
<protein>
    <recommendedName>
        <fullName evidence="2">Single-stranded-DNA-specific exonuclease RecJ</fullName>
    </recommendedName>
</protein>
<dbReference type="InterPro" id="IPR051673">
    <property type="entry name" value="SSDNA_exonuclease_RecJ"/>
</dbReference>
<accession>A0A4R3KX93</accession>
<evidence type="ECO:0000259" key="8">
    <source>
        <dbReference type="Pfam" id="PF17768"/>
    </source>
</evidence>
<dbReference type="RefSeq" id="WP_132127864.1">
    <property type="nucleotide sequence ID" value="NZ_CP042432.1"/>
</dbReference>
<keyword evidence="10" id="KW-1185">Reference proteome</keyword>
<dbReference type="InterPro" id="IPR041122">
    <property type="entry name" value="RecJ_OB"/>
</dbReference>
<reference evidence="9 10" key="1">
    <citation type="submission" date="2019-03" db="EMBL/GenBank/DDBJ databases">
        <title>Genomic Encyclopedia of Type Strains, Phase IV (KMG-IV): sequencing the most valuable type-strain genomes for metagenomic binning, comparative biology and taxonomic classification.</title>
        <authorList>
            <person name="Goeker M."/>
        </authorList>
    </citation>
    <scope>NUCLEOTIDE SEQUENCE [LARGE SCALE GENOMIC DNA]</scope>
    <source>
        <strain evidence="9 10">DSM 21100</strain>
    </source>
</reference>
<evidence type="ECO:0000256" key="4">
    <source>
        <dbReference type="ARBA" id="ARBA00022801"/>
    </source>
</evidence>
<dbReference type="InterPro" id="IPR038763">
    <property type="entry name" value="DHH_sf"/>
</dbReference>
<dbReference type="OrthoDB" id="9809852at2"/>
<feature type="domain" description="DHHA1" evidence="7">
    <location>
        <begin position="353"/>
        <end position="443"/>
    </location>
</feature>
<dbReference type="AlphaFoldDB" id="A0A4R3KX93"/>
<feature type="domain" description="RecJ OB" evidence="8">
    <location>
        <begin position="457"/>
        <end position="563"/>
    </location>
</feature>
<dbReference type="InterPro" id="IPR003156">
    <property type="entry name" value="DHHA1_dom"/>
</dbReference>